<gene>
    <name evidence="4" type="ORF">SELMODRAFT_85410</name>
</gene>
<dbReference type="Pfam" id="PF04755">
    <property type="entry name" value="PAP_fibrillin"/>
    <property type="match status" value="2"/>
</dbReference>
<dbReference type="InParanoid" id="D8R665"/>
<accession>D8R665</accession>
<evidence type="ECO:0000256" key="2">
    <source>
        <dbReference type="ARBA" id="ARBA00022640"/>
    </source>
</evidence>
<evidence type="ECO:0000256" key="1">
    <source>
        <dbReference type="ARBA" id="ARBA00004474"/>
    </source>
</evidence>
<name>D8R665_SELML</name>
<dbReference type="PANTHER" id="PTHR31906">
    <property type="entry name" value="PLASTID-LIPID-ASSOCIATED PROTEIN 4, CHLOROPLASTIC-RELATED"/>
    <property type="match status" value="1"/>
</dbReference>
<dbReference type="STRING" id="88036.D8R665"/>
<dbReference type="GO" id="GO:0009535">
    <property type="term" value="C:chloroplast thylakoid membrane"/>
    <property type="evidence" value="ECO:0000318"/>
    <property type="project" value="GO_Central"/>
</dbReference>
<feature type="domain" description="Plastid lipid-associated protein/fibrillin conserved" evidence="3">
    <location>
        <begin position="22"/>
        <end position="138"/>
    </location>
</feature>
<dbReference type="HOGENOM" id="CLU_069245_0_1_1"/>
<dbReference type="Gramene" id="EFJ32612">
    <property type="protein sequence ID" value="EFJ32612"/>
    <property type="gene ID" value="SELMODRAFT_85410"/>
</dbReference>
<dbReference type="KEGG" id="smo:SELMODRAFT_85410"/>
<proteinExistence type="predicted"/>
<evidence type="ECO:0000259" key="3">
    <source>
        <dbReference type="Pfam" id="PF04755"/>
    </source>
</evidence>
<dbReference type="AlphaFoldDB" id="D8R665"/>
<sequence>MQATNRLSEVLPFLKQGDKDAVKKELLSEIEPLDRGAAATEDDRMRIDKLAQKLEALNPTKAPLKSPLLNGKWELLYTTSQSILKSNRPKLLRPNGPIYQAINNDTLRAQNLETWPFFNQVTANLTPASSSKVVVNFDFFKIAGLIPIKAPGRARGELDVTYLDEDLRVSRGDRGNLFVLKMFDRSYRVPTQG</sequence>
<keyword evidence="5" id="KW-1185">Reference proteome</keyword>
<dbReference type="OMA" id="SHKWRAK"/>
<dbReference type="OrthoDB" id="189024at2759"/>
<protein>
    <recommendedName>
        <fullName evidence="3">Plastid lipid-associated protein/fibrillin conserved domain-containing protein</fullName>
    </recommendedName>
</protein>
<dbReference type="FunCoup" id="D8R665">
    <property type="interactions" value="1675"/>
</dbReference>
<evidence type="ECO:0000313" key="4">
    <source>
        <dbReference type="EMBL" id="EFJ32612.1"/>
    </source>
</evidence>
<comment type="subcellular location">
    <subcellularLocation>
        <location evidence="1">Plastid</location>
    </subcellularLocation>
</comment>
<evidence type="ECO:0000313" key="5">
    <source>
        <dbReference type="Proteomes" id="UP000001514"/>
    </source>
</evidence>
<organism evidence="5">
    <name type="scientific">Selaginella moellendorffii</name>
    <name type="common">Spikemoss</name>
    <dbReference type="NCBI Taxonomy" id="88036"/>
    <lineage>
        <taxon>Eukaryota</taxon>
        <taxon>Viridiplantae</taxon>
        <taxon>Streptophyta</taxon>
        <taxon>Embryophyta</taxon>
        <taxon>Tracheophyta</taxon>
        <taxon>Lycopodiopsida</taxon>
        <taxon>Selaginellales</taxon>
        <taxon>Selaginellaceae</taxon>
        <taxon>Selaginella</taxon>
    </lineage>
</organism>
<dbReference type="Proteomes" id="UP000001514">
    <property type="component" value="Unassembled WGS sequence"/>
</dbReference>
<dbReference type="eggNOG" id="ENOG502QSMF">
    <property type="taxonomic scope" value="Eukaryota"/>
</dbReference>
<reference evidence="4 5" key="1">
    <citation type="journal article" date="2011" name="Science">
        <title>The Selaginella genome identifies genetic changes associated with the evolution of vascular plants.</title>
        <authorList>
            <person name="Banks J.A."/>
            <person name="Nishiyama T."/>
            <person name="Hasebe M."/>
            <person name="Bowman J.L."/>
            <person name="Gribskov M."/>
            <person name="dePamphilis C."/>
            <person name="Albert V.A."/>
            <person name="Aono N."/>
            <person name="Aoyama T."/>
            <person name="Ambrose B.A."/>
            <person name="Ashton N.W."/>
            <person name="Axtell M.J."/>
            <person name="Barker E."/>
            <person name="Barker M.S."/>
            <person name="Bennetzen J.L."/>
            <person name="Bonawitz N.D."/>
            <person name="Chapple C."/>
            <person name="Cheng C."/>
            <person name="Correa L.G."/>
            <person name="Dacre M."/>
            <person name="DeBarry J."/>
            <person name="Dreyer I."/>
            <person name="Elias M."/>
            <person name="Engstrom E.M."/>
            <person name="Estelle M."/>
            <person name="Feng L."/>
            <person name="Finet C."/>
            <person name="Floyd S.K."/>
            <person name="Frommer W.B."/>
            <person name="Fujita T."/>
            <person name="Gramzow L."/>
            <person name="Gutensohn M."/>
            <person name="Harholt J."/>
            <person name="Hattori M."/>
            <person name="Heyl A."/>
            <person name="Hirai T."/>
            <person name="Hiwatashi Y."/>
            <person name="Ishikawa M."/>
            <person name="Iwata M."/>
            <person name="Karol K.G."/>
            <person name="Koehler B."/>
            <person name="Kolukisaoglu U."/>
            <person name="Kubo M."/>
            <person name="Kurata T."/>
            <person name="Lalonde S."/>
            <person name="Li K."/>
            <person name="Li Y."/>
            <person name="Litt A."/>
            <person name="Lyons E."/>
            <person name="Manning G."/>
            <person name="Maruyama T."/>
            <person name="Michael T.P."/>
            <person name="Mikami K."/>
            <person name="Miyazaki S."/>
            <person name="Morinaga S."/>
            <person name="Murata T."/>
            <person name="Mueller-Roeber B."/>
            <person name="Nelson D.R."/>
            <person name="Obara M."/>
            <person name="Oguri Y."/>
            <person name="Olmstead R.G."/>
            <person name="Onodera N."/>
            <person name="Petersen B.L."/>
            <person name="Pils B."/>
            <person name="Prigge M."/>
            <person name="Rensing S.A."/>
            <person name="Riano-Pachon D.M."/>
            <person name="Roberts A.W."/>
            <person name="Sato Y."/>
            <person name="Scheller H.V."/>
            <person name="Schulz B."/>
            <person name="Schulz C."/>
            <person name="Shakirov E.V."/>
            <person name="Shibagaki N."/>
            <person name="Shinohara N."/>
            <person name="Shippen D.E."/>
            <person name="Soerensen I."/>
            <person name="Sotooka R."/>
            <person name="Sugimoto N."/>
            <person name="Sugita M."/>
            <person name="Sumikawa N."/>
            <person name="Tanurdzic M."/>
            <person name="Theissen G."/>
            <person name="Ulvskov P."/>
            <person name="Wakazuki S."/>
            <person name="Weng J.K."/>
            <person name="Willats W.W."/>
            <person name="Wipf D."/>
            <person name="Wolf P.G."/>
            <person name="Yang L."/>
            <person name="Zimmer A.D."/>
            <person name="Zhu Q."/>
            <person name="Mitros T."/>
            <person name="Hellsten U."/>
            <person name="Loque D."/>
            <person name="Otillar R."/>
            <person name="Salamov A."/>
            <person name="Schmutz J."/>
            <person name="Shapiro H."/>
            <person name="Lindquist E."/>
            <person name="Lucas S."/>
            <person name="Rokhsar D."/>
            <person name="Grigoriev I.V."/>
        </authorList>
    </citation>
    <scope>NUCLEOTIDE SEQUENCE [LARGE SCALE GENOMIC DNA]</scope>
</reference>
<feature type="domain" description="Plastid lipid-associated protein/fibrillin conserved" evidence="3">
    <location>
        <begin position="148"/>
        <end position="181"/>
    </location>
</feature>
<keyword evidence="2" id="KW-0934">Plastid</keyword>
<dbReference type="InterPro" id="IPR006843">
    <property type="entry name" value="PAP/fibrillin_dom"/>
</dbReference>
<dbReference type="InterPro" id="IPR039633">
    <property type="entry name" value="PAP"/>
</dbReference>
<dbReference type="EMBL" id="GL377572">
    <property type="protein sequence ID" value="EFJ32612.1"/>
    <property type="molecule type" value="Genomic_DNA"/>
</dbReference>